<evidence type="ECO:0000256" key="4">
    <source>
        <dbReference type="RuleBase" id="RU362073"/>
    </source>
</evidence>
<reference evidence="7 8" key="1">
    <citation type="submission" date="2023-01" db="EMBL/GenBank/DDBJ databases">
        <title>Novel species of the genus Asticcacaulis isolated from rivers.</title>
        <authorList>
            <person name="Lu H."/>
        </authorList>
    </citation>
    <scope>NUCLEOTIDE SEQUENCE [LARGE SCALE GENOMIC DNA]</scope>
    <source>
        <strain evidence="7 8">DXS10W</strain>
    </source>
</reference>
<comment type="caution">
    <text evidence="7">The sequence shown here is derived from an EMBL/GenBank/DDBJ whole genome shotgun (WGS) entry which is preliminary data.</text>
</comment>
<dbReference type="Pfam" id="PF00669">
    <property type="entry name" value="Flagellin_N"/>
    <property type="match status" value="1"/>
</dbReference>
<keyword evidence="7" id="KW-0969">Cilium</keyword>
<accession>A0ABT5IAS7</accession>
<keyword evidence="3 4" id="KW-0975">Bacterial flagellum</keyword>
<sequence>MNSINTNVGAMQALQSLNAISAELIATQNRVSTGLRVASAKDDGATWAIAQGQRSQLRSLDVVKDSLSRNASVIDVALTAGESISDLLSELKEKALAASDTSLNTTARRALNDDFVAIRNQITTSLRNASFNGINLLDGTRTSIAALANADGRDPFTIMAQNLSLGGSIITLSAAAGFASAGSAQSLVATLDTSIRNLSGALARLGTSSKALDRHSTFIGKLQDTLEASIGRLVDADMAKESSKLQALQIKQQLAIQTLAIANRSQSYLLQLFGR</sequence>
<evidence type="ECO:0000259" key="5">
    <source>
        <dbReference type="Pfam" id="PF00669"/>
    </source>
</evidence>
<dbReference type="SUPFAM" id="SSF64518">
    <property type="entry name" value="Phase 1 flagellin"/>
    <property type="match status" value="1"/>
</dbReference>
<dbReference type="Proteomes" id="UP001216595">
    <property type="component" value="Unassembled WGS sequence"/>
</dbReference>
<feature type="domain" description="Flagellin C-terminal" evidence="6">
    <location>
        <begin position="190"/>
        <end position="273"/>
    </location>
</feature>
<keyword evidence="4" id="KW-0964">Secreted</keyword>
<dbReference type="InterPro" id="IPR046358">
    <property type="entry name" value="Flagellin_C"/>
</dbReference>
<dbReference type="RefSeq" id="WP_272740059.1">
    <property type="nucleotide sequence ID" value="NZ_JAQQKW010000002.1"/>
</dbReference>
<keyword evidence="7" id="KW-0966">Cell projection</keyword>
<protein>
    <recommendedName>
        <fullName evidence="4">Flagellin</fullName>
    </recommendedName>
</protein>
<feature type="domain" description="Flagellin N-terminal" evidence="5">
    <location>
        <begin position="4"/>
        <end position="142"/>
    </location>
</feature>
<comment type="subunit">
    <text evidence="2">In C.crescentus, the flagellar filament is composed of multiple flagellins of 29 kDa; 27 kDa and 25 kDa.</text>
</comment>
<evidence type="ECO:0000256" key="2">
    <source>
        <dbReference type="ARBA" id="ARBA00011829"/>
    </source>
</evidence>
<name>A0ABT5IAS7_9CAUL</name>
<gene>
    <name evidence="7" type="ORF">PQU94_03220</name>
</gene>
<dbReference type="InterPro" id="IPR001029">
    <property type="entry name" value="Flagellin_N"/>
</dbReference>
<comment type="function">
    <text evidence="4">Flagellin is the subunit protein which polymerizes to form the filaments of bacterial flagella.</text>
</comment>
<keyword evidence="7" id="KW-0282">Flagellum</keyword>
<dbReference type="Gene3D" id="1.20.1330.10">
    <property type="entry name" value="f41 fragment of flagellin, N-terminal domain"/>
    <property type="match status" value="1"/>
</dbReference>
<comment type="subcellular location">
    <subcellularLocation>
        <location evidence="4">Secreted</location>
    </subcellularLocation>
    <subcellularLocation>
        <location evidence="4">Bacterial flagellum</location>
    </subcellularLocation>
</comment>
<evidence type="ECO:0000256" key="1">
    <source>
        <dbReference type="ARBA" id="ARBA00005709"/>
    </source>
</evidence>
<dbReference type="Pfam" id="PF00700">
    <property type="entry name" value="Flagellin_C"/>
    <property type="match status" value="1"/>
</dbReference>
<comment type="similarity">
    <text evidence="1 4">Belongs to the bacterial flagellin family.</text>
</comment>
<dbReference type="EMBL" id="JAQQKW010000002">
    <property type="protein sequence ID" value="MDC7693289.1"/>
    <property type="molecule type" value="Genomic_DNA"/>
</dbReference>
<organism evidence="7 8">
    <name type="scientific">Asticcacaulis currens</name>
    <dbReference type="NCBI Taxonomy" id="2984210"/>
    <lineage>
        <taxon>Bacteria</taxon>
        <taxon>Pseudomonadati</taxon>
        <taxon>Pseudomonadota</taxon>
        <taxon>Alphaproteobacteria</taxon>
        <taxon>Caulobacterales</taxon>
        <taxon>Caulobacteraceae</taxon>
        <taxon>Asticcacaulis</taxon>
    </lineage>
</organism>
<evidence type="ECO:0000313" key="8">
    <source>
        <dbReference type="Proteomes" id="UP001216595"/>
    </source>
</evidence>
<evidence type="ECO:0000259" key="6">
    <source>
        <dbReference type="Pfam" id="PF00700"/>
    </source>
</evidence>
<keyword evidence="8" id="KW-1185">Reference proteome</keyword>
<dbReference type="InterPro" id="IPR001492">
    <property type="entry name" value="Flagellin"/>
</dbReference>
<proteinExistence type="inferred from homology"/>
<dbReference type="PANTHER" id="PTHR42792">
    <property type="entry name" value="FLAGELLIN"/>
    <property type="match status" value="1"/>
</dbReference>
<dbReference type="PANTHER" id="PTHR42792:SF2">
    <property type="entry name" value="FLAGELLIN"/>
    <property type="match status" value="1"/>
</dbReference>
<evidence type="ECO:0000313" key="7">
    <source>
        <dbReference type="EMBL" id="MDC7693289.1"/>
    </source>
</evidence>
<evidence type="ECO:0000256" key="3">
    <source>
        <dbReference type="ARBA" id="ARBA00023143"/>
    </source>
</evidence>